<protein>
    <submittedName>
        <fullName evidence="2">Cytochrome P450</fullName>
    </submittedName>
</protein>
<comment type="similarity">
    <text evidence="1">Belongs to the cytochrome P450 family.</text>
</comment>
<organism evidence="2 3">
    <name type="scientific">Calycina marina</name>
    <dbReference type="NCBI Taxonomy" id="1763456"/>
    <lineage>
        <taxon>Eukaryota</taxon>
        <taxon>Fungi</taxon>
        <taxon>Dikarya</taxon>
        <taxon>Ascomycota</taxon>
        <taxon>Pezizomycotina</taxon>
        <taxon>Leotiomycetes</taxon>
        <taxon>Helotiales</taxon>
        <taxon>Pezizellaceae</taxon>
        <taxon>Calycina</taxon>
    </lineage>
</organism>
<dbReference type="Gene3D" id="1.10.630.10">
    <property type="entry name" value="Cytochrome P450"/>
    <property type="match status" value="1"/>
</dbReference>
<dbReference type="GO" id="GO:0005506">
    <property type="term" value="F:iron ion binding"/>
    <property type="evidence" value="ECO:0007669"/>
    <property type="project" value="InterPro"/>
</dbReference>
<dbReference type="PANTHER" id="PTHR24305">
    <property type="entry name" value="CYTOCHROME P450"/>
    <property type="match status" value="1"/>
</dbReference>
<evidence type="ECO:0000313" key="3">
    <source>
        <dbReference type="Proteomes" id="UP000887226"/>
    </source>
</evidence>
<keyword evidence="3" id="KW-1185">Reference proteome</keyword>
<dbReference type="InterPro" id="IPR001128">
    <property type="entry name" value="Cyt_P450"/>
</dbReference>
<dbReference type="Pfam" id="PF00067">
    <property type="entry name" value="p450"/>
    <property type="match status" value="1"/>
</dbReference>
<accession>A0A9P8CCY1</accession>
<dbReference type="OrthoDB" id="3934656at2759"/>
<dbReference type="InterPro" id="IPR050121">
    <property type="entry name" value="Cytochrome_P450_monoxygenase"/>
</dbReference>
<sequence>KLPYYDAVVHETLHLRPTIDDHFFPAGTVLSISICSIHRNLQVFGKDALNFNPDRWLTNARETMEKNFMSFSYDLRACIGRNVDSMMELKKTFAMLFRPFDFRLEFPVHETSVPEGFHLNCTEFPAFISKRSKV</sequence>
<dbReference type="PANTHER" id="PTHR24305:SF166">
    <property type="entry name" value="CYTOCHROME P450 12A4, MITOCHONDRIAL-RELATED"/>
    <property type="match status" value="1"/>
</dbReference>
<dbReference type="Proteomes" id="UP000887226">
    <property type="component" value="Unassembled WGS sequence"/>
</dbReference>
<dbReference type="InterPro" id="IPR036396">
    <property type="entry name" value="Cyt_P450_sf"/>
</dbReference>
<dbReference type="GO" id="GO:0016705">
    <property type="term" value="F:oxidoreductase activity, acting on paired donors, with incorporation or reduction of molecular oxygen"/>
    <property type="evidence" value="ECO:0007669"/>
    <property type="project" value="InterPro"/>
</dbReference>
<dbReference type="GO" id="GO:0020037">
    <property type="term" value="F:heme binding"/>
    <property type="evidence" value="ECO:0007669"/>
    <property type="project" value="InterPro"/>
</dbReference>
<proteinExistence type="inferred from homology"/>
<feature type="non-terminal residue" evidence="2">
    <location>
        <position position="1"/>
    </location>
</feature>
<dbReference type="AlphaFoldDB" id="A0A9P8CCY1"/>
<gene>
    <name evidence="2" type="ORF">BJ878DRAFT_425894</name>
</gene>
<evidence type="ECO:0000256" key="1">
    <source>
        <dbReference type="ARBA" id="ARBA00010617"/>
    </source>
</evidence>
<evidence type="ECO:0000313" key="2">
    <source>
        <dbReference type="EMBL" id="KAG9242443.1"/>
    </source>
</evidence>
<name>A0A9P8CCY1_9HELO</name>
<dbReference type="SUPFAM" id="SSF48264">
    <property type="entry name" value="Cytochrome P450"/>
    <property type="match status" value="1"/>
</dbReference>
<dbReference type="GO" id="GO:0004497">
    <property type="term" value="F:monooxygenase activity"/>
    <property type="evidence" value="ECO:0007669"/>
    <property type="project" value="InterPro"/>
</dbReference>
<comment type="caution">
    <text evidence="2">The sequence shown here is derived from an EMBL/GenBank/DDBJ whole genome shotgun (WGS) entry which is preliminary data.</text>
</comment>
<reference evidence="2" key="1">
    <citation type="journal article" date="2021" name="IMA Fungus">
        <title>Genomic characterization of three marine fungi, including Emericellopsis atlantica sp. nov. with signatures of a generalist lifestyle and marine biomass degradation.</title>
        <authorList>
            <person name="Hagestad O.C."/>
            <person name="Hou L."/>
            <person name="Andersen J.H."/>
            <person name="Hansen E.H."/>
            <person name="Altermark B."/>
            <person name="Li C."/>
            <person name="Kuhnert E."/>
            <person name="Cox R.J."/>
            <person name="Crous P.W."/>
            <person name="Spatafora J.W."/>
            <person name="Lail K."/>
            <person name="Amirebrahimi M."/>
            <person name="Lipzen A."/>
            <person name="Pangilinan J."/>
            <person name="Andreopoulos W."/>
            <person name="Hayes R.D."/>
            <person name="Ng V."/>
            <person name="Grigoriev I.V."/>
            <person name="Jackson S.A."/>
            <person name="Sutton T.D.S."/>
            <person name="Dobson A.D.W."/>
            <person name="Rama T."/>
        </authorList>
    </citation>
    <scope>NUCLEOTIDE SEQUENCE</scope>
    <source>
        <strain evidence="2">TRa3180A</strain>
    </source>
</reference>
<dbReference type="EMBL" id="MU254073">
    <property type="protein sequence ID" value="KAG9242443.1"/>
    <property type="molecule type" value="Genomic_DNA"/>
</dbReference>